<comment type="caution">
    <text evidence="5">The sequence shown here is derived from an EMBL/GenBank/DDBJ whole genome shotgun (WGS) entry which is preliminary data.</text>
</comment>
<feature type="signal peptide" evidence="2">
    <location>
        <begin position="1"/>
        <end position="23"/>
    </location>
</feature>
<protein>
    <submittedName>
        <fullName evidence="5">Chromosome partitioning protein ParA</fullName>
    </submittedName>
</protein>
<dbReference type="OrthoDB" id="9783459at2"/>
<accession>A0A4Q5LST9</accession>
<organism evidence="5 6">
    <name type="scientific">Mucilaginibacter terrigena</name>
    <dbReference type="NCBI Taxonomy" id="2492395"/>
    <lineage>
        <taxon>Bacteria</taxon>
        <taxon>Pseudomonadati</taxon>
        <taxon>Bacteroidota</taxon>
        <taxon>Sphingobacteriia</taxon>
        <taxon>Sphingobacteriales</taxon>
        <taxon>Sphingobacteriaceae</taxon>
        <taxon>Mucilaginibacter</taxon>
    </lineage>
</organism>
<evidence type="ECO:0000313" key="6">
    <source>
        <dbReference type="Proteomes" id="UP000293331"/>
    </source>
</evidence>
<feature type="domain" description="7TM-DISM receptor extracellular" evidence="4">
    <location>
        <begin position="42"/>
        <end position="169"/>
    </location>
</feature>
<feature type="transmembrane region" description="Helical" evidence="1">
    <location>
        <begin position="254"/>
        <end position="272"/>
    </location>
</feature>
<keyword evidence="1" id="KW-0812">Transmembrane</keyword>
<name>A0A4Q5LST9_9SPHI</name>
<keyword evidence="1" id="KW-0472">Membrane</keyword>
<dbReference type="InterPro" id="IPR011622">
    <property type="entry name" value="7TMR_DISM_rcpt_extracell_dom2"/>
</dbReference>
<evidence type="ECO:0000259" key="4">
    <source>
        <dbReference type="Pfam" id="PF07696"/>
    </source>
</evidence>
<keyword evidence="6" id="KW-1185">Reference proteome</keyword>
<feature type="transmembrane region" description="Helical" evidence="1">
    <location>
        <begin position="284"/>
        <end position="303"/>
    </location>
</feature>
<sequence>MLQELKRSLFILYLCFAVFSLQAQTTLTVNKSVKQHKFILNEVGYLEDSSNRLTFADIRKATPGAFKINHTHYPNNVNTGSTYWFRVKIKFDETLDNNSIIEFFDQTTDEVTAYMPDMEGNYIATASGAKLKFDNRLYHHKNFEFLIKDTRKGEYTYYFKVKSRNLVTVIIVYRTLDYFVRYALNEYLWYGLFYGMILIFCFHNLLMFLAVRRKQYLYYVFYVLSVGFYEMSADGIAFQYLWPGMPLLNTYGNGIALYLTSFFALIFSKQLLQVKQKSPGFNKLINTVLAARTVYFLYCLLLSPSLFVYKFVEVIPLSIVFITGLHIYRKGFKPARFFVLAYSFLFVGFMIRALRALGYTYFLPASVSYYSLSLCFIIEMVLLSFAIGDQVRILRREKDAANAETIRQMKLNSQLKDSINLELEQQVQVRTREVVEKSNEILGQNSIIENQNKLLVTVNKQLEAQAGEILRMNVLLEKDNVQLKTNIGKVSESRALSAEMDFKEFSAEYPDQETCFKFLAALKWKDGYICTRCQNTTYCAGRLPHSRRCTKCSYEESALHNTIFQNNRIPINKAFYLTYLIYCTNGSISSHQLAERLSIRQSTCWTYAIRIKKVMQEKKRSKKKTDQQQGWSTLVV</sequence>
<evidence type="ECO:0000313" key="5">
    <source>
        <dbReference type="EMBL" id="RYU92557.1"/>
    </source>
</evidence>
<evidence type="ECO:0000256" key="1">
    <source>
        <dbReference type="SAM" id="Phobius"/>
    </source>
</evidence>
<evidence type="ECO:0000259" key="3">
    <source>
        <dbReference type="Pfam" id="PF07695"/>
    </source>
</evidence>
<keyword evidence="2" id="KW-0732">Signal</keyword>
<feature type="domain" description="7TM-DISM receptor extracellular" evidence="3">
    <location>
        <begin position="186"/>
        <end position="390"/>
    </location>
</feature>
<proteinExistence type="predicted"/>
<feature type="transmembrane region" description="Helical" evidence="1">
    <location>
        <begin position="367"/>
        <end position="388"/>
    </location>
</feature>
<feature type="transmembrane region" description="Helical" evidence="1">
    <location>
        <begin position="216"/>
        <end position="242"/>
    </location>
</feature>
<dbReference type="InterPro" id="IPR011623">
    <property type="entry name" value="7TMR_DISM_rcpt_extracell_dom1"/>
</dbReference>
<dbReference type="EMBL" id="SEWG01000001">
    <property type="protein sequence ID" value="RYU92557.1"/>
    <property type="molecule type" value="Genomic_DNA"/>
</dbReference>
<dbReference type="Pfam" id="PF07696">
    <property type="entry name" value="7TMR-DISMED2"/>
    <property type="match status" value="1"/>
</dbReference>
<feature type="transmembrane region" description="Helical" evidence="1">
    <location>
        <begin position="309"/>
        <end position="328"/>
    </location>
</feature>
<dbReference type="Pfam" id="PF07695">
    <property type="entry name" value="7TMR-DISM_7TM"/>
    <property type="match status" value="1"/>
</dbReference>
<gene>
    <name evidence="5" type="ORF">EWM62_00665</name>
</gene>
<feature type="transmembrane region" description="Helical" evidence="1">
    <location>
        <begin position="335"/>
        <end position="355"/>
    </location>
</feature>
<evidence type="ECO:0000256" key="2">
    <source>
        <dbReference type="SAM" id="SignalP"/>
    </source>
</evidence>
<feature type="transmembrane region" description="Helical" evidence="1">
    <location>
        <begin position="187"/>
        <end position="209"/>
    </location>
</feature>
<dbReference type="Gene3D" id="2.60.40.2380">
    <property type="match status" value="1"/>
</dbReference>
<dbReference type="Proteomes" id="UP000293331">
    <property type="component" value="Unassembled WGS sequence"/>
</dbReference>
<dbReference type="AlphaFoldDB" id="A0A4Q5LST9"/>
<reference evidence="5 6" key="1">
    <citation type="submission" date="2019-02" db="EMBL/GenBank/DDBJ databases">
        <title>Bacterial novel species Mucilaginibacter sp. 17JY9-4 isolated from soil.</title>
        <authorList>
            <person name="Jung H.-Y."/>
        </authorList>
    </citation>
    <scope>NUCLEOTIDE SEQUENCE [LARGE SCALE GENOMIC DNA]</scope>
    <source>
        <strain evidence="5 6">17JY9-4</strain>
    </source>
</reference>
<feature type="chain" id="PRO_5020791891" evidence="2">
    <location>
        <begin position="24"/>
        <end position="636"/>
    </location>
</feature>
<keyword evidence="1" id="KW-1133">Transmembrane helix</keyword>